<evidence type="ECO:0000313" key="3">
    <source>
        <dbReference type="EMBL" id="MBM6856834.1"/>
    </source>
</evidence>
<evidence type="ECO:0000259" key="2">
    <source>
        <dbReference type="Pfam" id="PF20041"/>
    </source>
</evidence>
<accession>A0AA41D8G6</accession>
<proteinExistence type="predicted"/>
<name>A0AA41D8G6_9BACT</name>
<sequence length="737" mass="80442">MSIMKAIRINPFLLRTGVLLALLLVCGSFTAAQSVFRADTTLAVADRHPLSFQIPQGCREVDVTVRFSIGDPSLFGPSFFSPADGASLYESRLLTGGPEAMEYELKYRPLTGYPSAYNAYVPAGSYIARISRQGEMDAHELRFAFVIDNLVGDYTLDTPVPYNGSGHVPSPDPAPSYATPSPGRSMDRSHILRRDMLDTSGNLFLETLSYFDGLGRPVQTLRAGASPSGADLADFTDYDRRGRVWRVWRQVPVSGLDGAFVSDLPERAVSFTSDSRPYEETLREESPLGRPLQVTGVGSAWLGHPSALRYGTNDADSPLLSCRRFTVTSSGVLSDGGLYPSGSLEVVRSTDEDGHVRLSFLDKQGRTLLDRGVLSGDSYADTYYVYDSRGLLRHVLTPAMGTDFSSSSLASSGYSYSYDGLGRLTCGRRPGCGETFYEYDAMDRLVFSQDGVQRASGRWSYYLYDAFGRLTEEGECTVKSPLGGKTVHVRHLYDSYGFLGTEGFTGSVYPAATVSGQGKLTGRVSLATDGSGTVQNLYTAYYYDTRGRVTQAVQSNLLGGHDVTSTVYTFTGKPAVVSHTHTAGGKPTLTEVTEYTYDHAERLTKVEHTLGGVTVTLVENTYDELGRLQSKTPHGLEANRQTYTYNIRDWLTGIGGKFTQTLQYNDGATPCYNGNISGMTWQAGNETTTRGYKFTYDGLNRLLDAVYGEGTNIGTNAGRFTEKVTSYDKNGNILVLI</sequence>
<comment type="caution">
    <text evidence="3">The sequence shown here is derived from an EMBL/GenBank/DDBJ whole genome shotgun (WGS) entry which is preliminary data.</text>
</comment>
<dbReference type="RefSeq" id="WP_218417844.1">
    <property type="nucleotide sequence ID" value="NZ_JAAZTS010000003.1"/>
</dbReference>
<gene>
    <name evidence="3" type="ORF">H6D15_04335</name>
</gene>
<dbReference type="AlphaFoldDB" id="A0AA41D8G6"/>
<dbReference type="Proteomes" id="UP000698924">
    <property type="component" value="Unassembled WGS sequence"/>
</dbReference>
<organism evidence="3 4">
    <name type="scientific">Caecibacteroides pullorum</name>
    <dbReference type="NCBI Taxonomy" id="2725562"/>
    <lineage>
        <taxon>Bacteria</taxon>
        <taxon>Pseudomonadati</taxon>
        <taxon>Bacteroidota</taxon>
        <taxon>Bacteroidia</taxon>
        <taxon>Bacteroidales</taxon>
        <taxon>Bacteroidaceae</taxon>
        <taxon>Caecibacteroides</taxon>
    </lineage>
</organism>
<dbReference type="InterPro" id="IPR045619">
    <property type="entry name" value="DUF6443"/>
</dbReference>
<dbReference type="InterPro" id="IPR050708">
    <property type="entry name" value="T6SS_VgrG/RHS"/>
</dbReference>
<dbReference type="Pfam" id="PF20041">
    <property type="entry name" value="DUF6443"/>
    <property type="match status" value="1"/>
</dbReference>
<dbReference type="PANTHER" id="PTHR32305">
    <property type="match status" value="1"/>
</dbReference>
<dbReference type="PANTHER" id="PTHR32305:SF15">
    <property type="entry name" value="PROTEIN RHSA-RELATED"/>
    <property type="match status" value="1"/>
</dbReference>
<keyword evidence="4" id="KW-1185">Reference proteome</keyword>
<evidence type="ECO:0000256" key="1">
    <source>
        <dbReference type="SAM" id="MobiDB-lite"/>
    </source>
</evidence>
<reference evidence="3 4" key="1">
    <citation type="journal article" date="2021" name="Sci. Rep.">
        <title>The distribution of antibiotic resistance genes in chicken gut microbiota commensals.</title>
        <authorList>
            <person name="Juricova H."/>
            <person name="Matiasovicova J."/>
            <person name="Kubasova T."/>
            <person name="Cejkova D."/>
            <person name="Rychlik I."/>
        </authorList>
    </citation>
    <scope>NUCLEOTIDE SEQUENCE [LARGE SCALE GENOMIC DNA]</scope>
    <source>
        <strain evidence="3 4">An421</strain>
    </source>
</reference>
<protein>
    <recommendedName>
        <fullName evidence="2">DUF6443 domain-containing protein</fullName>
    </recommendedName>
</protein>
<evidence type="ECO:0000313" key="4">
    <source>
        <dbReference type="Proteomes" id="UP000698924"/>
    </source>
</evidence>
<dbReference type="EMBL" id="JACJMO010000003">
    <property type="protein sequence ID" value="MBM6856834.1"/>
    <property type="molecule type" value="Genomic_DNA"/>
</dbReference>
<feature type="domain" description="DUF6443" evidence="2">
    <location>
        <begin position="202"/>
        <end position="305"/>
    </location>
</feature>
<feature type="region of interest" description="Disordered" evidence="1">
    <location>
        <begin position="162"/>
        <end position="185"/>
    </location>
</feature>